<name>A0AAD5VWH7_9AGAR</name>
<feature type="domain" description="Auxiliary Activity family 9 catalytic" evidence="10">
    <location>
        <begin position="20"/>
        <end position="222"/>
    </location>
</feature>
<feature type="signal peptide" evidence="9">
    <location>
        <begin position="1"/>
        <end position="19"/>
    </location>
</feature>
<keyword evidence="9" id="KW-0732">Signal</keyword>
<feature type="chain" id="PRO_5041913462" description="AA9 family lytic polysaccharide monooxygenase" evidence="9">
    <location>
        <begin position="20"/>
        <end position="241"/>
    </location>
</feature>
<evidence type="ECO:0000313" key="11">
    <source>
        <dbReference type="EMBL" id="KAJ3571921.1"/>
    </source>
</evidence>
<comment type="catalytic activity">
    <reaction evidence="8">
        <text>[(1-&gt;4)-beta-D-glucosyl]n+m + reduced acceptor + O2 = 4-dehydro-beta-D-glucosyl-[(1-&gt;4)-beta-D-glucosyl]n-1 + [(1-&gt;4)-beta-D-glucosyl]m + acceptor + H2O.</text>
        <dbReference type="EC" id="1.14.99.56"/>
    </reaction>
</comment>
<evidence type="ECO:0000256" key="2">
    <source>
        <dbReference type="ARBA" id="ARBA00022525"/>
    </source>
</evidence>
<protein>
    <recommendedName>
        <fullName evidence="8">AA9 family lytic polysaccharide monooxygenase</fullName>
        <ecNumber evidence="8">1.14.99.56</ecNumber>
    </recommendedName>
    <alternativeName>
        <fullName evidence="8">Endo-beta-1,4-glucanase</fullName>
    </alternativeName>
    <alternativeName>
        <fullName evidence="8">Glycosyl hydrolase 61 family protein</fullName>
    </alternativeName>
</protein>
<evidence type="ECO:0000259" key="10">
    <source>
        <dbReference type="Pfam" id="PF03443"/>
    </source>
</evidence>
<dbReference type="GO" id="GO:0030245">
    <property type="term" value="P:cellulose catabolic process"/>
    <property type="evidence" value="ECO:0007669"/>
    <property type="project" value="UniProtKB-UniRule"/>
</dbReference>
<sequence length="241" mass="26021">MKLASLAIVSSFFVSCAYAHTTVWGVWVNGVDQGDGQNQYIRSPPNNDPVKDLTLPAMTCNVKNIPVPRRVTVNAGDQFTFEWYHDKRGDDIIHPSHLGPVQVWIAPASGDNWTKLFSDGYSDGSWGVDKLIAAGGKHTIAIPQIPAGDYLLRAEIVALHEAWVSYTEDPIHGAQHYMSCTQITIASGGNQDLPGGTSWPGSYTDDTPGIVFDIYNRDPTEYVAPGGPVWSGSTGGFIGSV</sequence>
<keyword evidence="4 8" id="KW-1015">Disulfide bond</keyword>
<dbReference type="PANTHER" id="PTHR33353">
    <property type="entry name" value="PUTATIVE (AFU_ORTHOLOGUE AFUA_1G12560)-RELATED"/>
    <property type="match status" value="1"/>
</dbReference>
<evidence type="ECO:0000256" key="9">
    <source>
        <dbReference type="SAM" id="SignalP"/>
    </source>
</evidence>
<evidence type="ECO:0000256" key="1">
    <source>
        <dbReference type="ARBA" id="ARBA00004613"/>
    </source>
</evidence>
<dbReference type="Proteomes" id="UP001213000">
    <property type="component" value="Unassembled WGS sequence"/>
</dbReference>
<dbReference type="EC" id="1.14.99.56" evidence="8"/>
<dbReference type="Pfam" id="PF03443">
    <property type="entry name" value="AA9"/>
    <property type="match status" value="1"/>
</dbReference>
<keyword evidence="3 8" id="KW-0136">Cellulose degradation</keyword>
<comment type="subcellular location">
    <subcellularLocation>
        <location evidence="1 8">Secreted</location>
    </subcellularLocation>
</comment>
<keyword evidence="12" id="KW-1185">Reference proteome</keyword>
<accession>A0AAD5VWH7</accession>
<dbReference type="InterPro" id="IPR005103">
    <property type="entry name" value="AA9_LPMO"/>
</dbReference>
<dbReference type="PROSITE" id="PS51257">
    <property type="entry name" value="PROKAR_LIPOPROTEIN"/>
    <property type="match status" value="1"/>
</dbReference>
<comment type="caution">
    <text evidence="11">The sequence shown here is derived from an EMBL/GenBank/DDBJ whole genome shotgun (WGS) entry which is preliminary data.</text>
</comment>
<proteinExistence type="inferred from homology"/>
<evidence type="ECO:0000256" key="5">
    <source>
        <dbReference type="ARBA" id="ARBA00023277"/>
    </source>
</evidence>
<dbReference type="Gene3D" id="2.70.50.70">
    <property type="match status" value="1"/>
</dbReference>
<dbReference type="PANTHER" id="PTHR33353:SF17">
    <property type="entry name" value="ENDO-BETA-1,4-GLUCANASE D"/>
    <property type="match status" value="1"/>
</dbReference>
<dbReference type="InterPro" id="IPR049892">
    <property type="entry name" value="AA9"/>
</dbReference>
<dbReference type="EMBL" id="JANIEX010000165">
    <property type="protein sequence ID" value="KAJ3571921.1"/>
    <property type="molecule type" value="Genomic_DNA"/>
</dbReference>
<evidence type="ECO:0000256" key="8">
    <source>
        <dbReference type="RuleBase" id="RU368122"/>
    </source>
</evidence>
<keyword evidence="6 8" id="KW-0624">Polysaccharide degradation</keyword>
<keyword evidence="5 8" id="KW-0119">Carbohydrate metabolism</keyword>
<keyword evidence="2 8" id="KW-0964">Secreted</keyword>
<comment type="domain">
    <text evidence="8">Has a modular structure: an endo-beta-1,4-glucanase catalytic module at the N-terminus, a linker rich in serines and threonines, and a C-terminal carbohydrate-binding module (CBM).</text>
</comment>
<comment type="function">
    <text evidence="8">Lytic polysaccharide monooxygenase (LMPO) that depolymerizes crystalline and amorphous polysaccharides via the oxidation of scissile alpha- or beta-(1-4)-glycosidic bonds, yielding C1 and/or C4 oxidation products. Catalysis by LPMOs requires the reduction of the active-site copper from Cu(II) to Cu(I) by a reducing agent and H(2)O(2) or O(2) as a cosubstrate.</text>
</comment>
<evidence type="ECO:0000256" key="3">
    <source>
        <dbReference type="ARBA" id="ARBA00023001"/>
    </source>
</evidence>
<evidence type="ECO:0000256" key="4">
    <source>
        <dbReference type="ARBA" id="ARBA00023157"/>
    </source>
</evidence>
<dbReference type="AlphaFoldDB" id="A0AAD5VWH7"/>
<dbReference type="CDD" id="cd21175">
    <property type="entry name" value="LPMO_AA9"/>
    <property type="match status" value="1"/>
</dbReference>
<gene>
    <name evidence="11" type="ORF">NP233_g3443</name>
</gene>
<evidence type="ECO:0000256" key="7">
    <source>
        <dbReference type="ARBA" id="ARBA00044502"/>
    </source>
</evidence>
<evidence type="ECO:0000313" key="12">
    <source>
        <dbReference type="Proteomes" id="UP001213000"/>
    </source>
</evidence>
<dbReference type="GO" id="GO:0005576">
    <property type="term" value="C:extracellular region"/>
    <property type="evidence" value="ECO:0007669"/>
    <property type="project" value="UniProtKB-SubCell"/>
</dbReference>
<organism evidence="11 12">
    <name type="scientific">Leucocoprinus birnbaumii</name>
    <dbReference type="NCBI Taxonomy" id="56174"/>
    <lineage>
        <taxon>Eukaryota</taxon>
        <taxon>Fungi</taxon>
        <taxon>Dikarya</taxon>
        <taxon>Basidiomycota</taxon>
        <taxon>Agaricomycotina</taxon>
        <taxon>Agaricomycetes</taxon>
        <taxon>Agaricomycetidae</taxon>
        <taxon>Agaricales</taxon>
        <taxon>Agaricineae</taxon>
        <taxon>Agaricaceae</taxon>
        <taxon>Leucocoprinus</taxon>
    </lineage>
</organism>
<dbReference type="GO" id="GO:0008810">
    <property type="term" value="F:cellulase activity"/>
    <property type="evidence" value="ECO:0007669"/>
    <property type="project" value="UniProtKB-UniRule"/>
</dbReference>
<evidence type="ECO:0000256" key="6">
    <source>
        <dbReference type="ARBA" id="ARBA00023326"/>
    </source>
</evidence>
<reference evidence="11" key="1">
    <citation type="submission" date="2022-07" db="EMBL/GenBank/DDBJ databases">
        <title>Genome Sequence of Leucocoprinus birnbaumii.</title>
        <authorList>
            <person name="Buettner E."/>
        </authorList>
    </citation>
    <scope>NUCLEOTIDE SEQUENCE</scope>
    <source>
        <strain evidence="11">VT141</strain>
    </source>
</reference>
<dbReference type="GO" id="GO:0030248">
    <property type="term" value="F:cellulose binding"/>
    <property type="evidence" value="ECO:0007669"/>
    <property type="project" value="UniProtKB-UniRule"/>
</dbReference>
<comment type="similarity">
    <text evidence="7">Belongs to the polysaccharide monooxygenase AA9 family.</text>
</comment>